<dbReference type="AlphaFoldDB" id="A0A1Y0VRP3"/>
<reference evidence="5 6" key="1">
    <citation type="submission" date="2017-05" db="EMBL/GenBank/DDBJ databases">
        <title>Genome sequence of Pediococcus pentosaceus strain SRCM100892.</title>
        <authorList>
            <person name="Cho S.H."/>
        </authorList>
    </citation>
    <scope>NUCLEOTIDE SEQUENCE [LARGE SCALE GENOMIC DNA]</scope>
    <source>
        <strain evidence="5 6">SRCM100892</strain>
    </source>
</reference>
<dbReference type="GO" id="GO:0003700">
    <property type="term" value="F:DNA-binding transcription factor activity"/>
    <property type="evidence" value="ECO:0007669"/>
    <property type="project" value="TreeGrafter"/>
</dbReference>
<dbReference type="InterPro" id="IPR001761">
    <property type="entry name" value="Peripla_BP/Lac1_sug-bd_dom"/>
</dbReference>
<evidence type="ECO:0000256" key="3">
    <source>
        <dbReference type="ARBA" id="ARBA00023163"/>
    </source>
</evidence>
<evidence type="ECO:0000313" key="6">
    <source>
        <dbReference type="Proteomes" id="UP000196118"/>
    </source>
</evidence>
<dbReference type="Proteomes" id="UP000196118">
    <property type="component" value="Chromosome"/>
</dbReference>
<keyword evidence="1" id="KW-0805">Transcription regulation</keyword>
<dbReference type="Pfam" id="PF00356">
    <property type="entry name" value="LacI"/>
    <property type="match status" value="1"/>
</dbReference>
<organism evidence="5 6">
    <name type="scientific">Pediococcus pentosaceus</name>
    <dbReference type="NCBI Taxonomy" id="1255"/>
    <lineage>
        <taxon>Bacteria</taxon>
        <taxon>Bacillati</taxon>
        <taxon>Bacillota</taxon>
        <taxon>Bacilli</taxon>
        <taxon>Lactobacillales</taxon>
        <taxon>Lactobacillaceae</taxon>
        <taxon>Pediococcus</taxon>
    </lineage>
</organism>
<dbReference type="EMBL" id="CP021474">
    <property type="protein sequence ID" value="ARW18796.1"/>
    <property type="molecule type" value="Genomic_DNA"/>
</dbReference>
<evidence type="ECO:0000259" key="4">
    <source>
        <dbReference type="PROSITE" id="PS50932"/>
    </source>
</evidence>
<feature type="domain" description="HTH lacI-type" evidence="4">
    <location>
        <begin position="2"/>
        <end position="56"/>
    </location>
</feature>
<sequence length="310" mass="35083">MTNIRTIAKKSGYSASTVSRFINQSGYVSDKASKEIKRIIDEMDYVPNAIARDLSKGQTFTIGVVVPHMRHPFFSELTHGIMDLAFAAEYNVLFLESQYDEKLEQKYLEKLHRKAFDALIFISRKLPLTELIKYQKYGPVVCCENPQNNPIAAAYTLRESTYQQAFEWVKQGGYSKIAIILSRPYGNSATSKIIFHSYKKVFGTFPDSNLVYTDCYNYNDGYQSAHLIARNTPDFIFGNSDDIIAGIYQYYLDNNLELPALMGQENQISGSLLKIPTIDHHLKMIGQAACELAITGAIKSVSIESEFIIR</sequence>
<dbReference type="Gene3D" id="3.40.50.2300">
    <property type="match status" value="2"/>
</dbReference>
<keyword evidence="3" id="KW-0804">Transcription</keyword>
<dbReference type="InterPro" id="IPR000843">
    <property type="entry name" value="HTH_LacI"/>
</dbReference>
<dbReference type="CDD" id="cd06286">
    <property type="entry name" value="PBP1_CcpB-like"/>
    <property type="match status" value="1"/>
</dbReference>
<protein>
    <submittedName>
        <fullName evidence="5">Catabolite control protein</fullName>
    </submittedName>
</protein>
<dbReference type="InterPro" id="IPR028082">
    <property type="entry name" value="Peripla_BP_I"/>
</dbReference>
<dbReference type="SUPFAM" id="SSF47413">
    <property type="entry name" value="lambda repressor-like DNA-binding domains"/>
    <property type="match status" value="1"/>
</dbReference>
<dbReference type="SUPFAM" id="SSF53822">
    <property type="entry name" value="Periplasmic binding protein-like I"/>
    <property type="match status" value="1"/>
</dbReference>
<dbReference type="PANTHER" id="PTHR30146:SF105">
    <property type="entry name" value="CATABOLITE CONTROL PROTEIN B"/>
    <property type="match status" value="1"/>
</dbReference>
<name>A0A1Y0VRP3_PEDPE</name>
<keyword evidence="2" id="KW-0238">DNA-binding</keyword>
<gene>
    <name evidence="5" type="ORF">S100892_00190</name>
</gene>
<dbReference type="GO" id="GO:0000976">
    <property type="term" value="F:transcription cis-regulatory region binding"/>
    <property type="evidence" value="ECO:0007669"/>
    <property type="project" value="TreeGrafter"/>
</dbReference>
<dbReference type="Pfam" id="PF00532">
    <property type="entry name" value="Peripla_BP_1"/>
    <property type="match status" value="1"/>
</dbReference>
<evidence type="ECO:0000313" key="5">
    <source>
        <dbReference type="EMBL" id="ARW18796.1"/>
    </source>
</evidence>
<dbReference type="PANTHER" id="PTHR30146">
    <property type="entry name" value="LACI-RELATED TRANSCRIPTIONAL REPRESSOR"/>
    <property type="match status" value="1"/>
</dbReference>
<dbReference type="PROSITE" id="PS50932">
    <property type="entry name" value="HTH_LACI_2"/>
    <property type="match status" value="1"/>
</dbReference>
<evidence type="ECO:0000256" key="2">
    <source>
        <dbReference type="ARBA" id="ARBA00023125"/>
    </source>
</evidence>
<accession>A0A1Y0VRP3</accession>
<dbReference type="SMART" id="SM00354">
    <property type="entry name" value="HTH_LACI"/>
    <property type="match status" value="1"/>
</dbReference>
<dbReference type="Gene3D" id="1.10.260.40">
    <property type="entry name" value="lambda repressor-like DNA-binding domains"/>
    <property type="match status" value="1"/>
</dbReference>
<proteinExistence type="predicted"/>
<evidence type="ECO:0000256" key="1">
    <source>
        <dbReference type="ARBA" id="ARBA00023015"/>
    </source>
</evidence>
<dbReference type="CDD" id="cd01392">
    <property type="entry name" value="HTH_LacI"/>
    <property type="match status" value="1"/>
</dbReference>
<dbReference type="InterPro" id="IPR010982">
    <property type="entry name" value="Lambda_DNA-bd_dom_sf"/>
</dbReference>